<keyword evidence="1" id="KW-1133">Transmembrane helix</keyword>
<accession>A0L577</accession>
<sequence length="91" mass="10162" precursor="true">MSKHARPLIRINTLIFVGGFLIMLWTLIGILEMGGIISDDAAMGPFLAAAIIILPIFIILGLVYYMAHVKKCEACGRILWWRCGPDEDCRN</sequence>
<feature type="transmembrane region" description="Helical" evidence="1">
    <location>
        <begin position="43"/>
        <end position="67"/>
    </location>
</feature>
<keyword evidence="1" id="KW-0812">Transmembrane</keyword>
<keyword evidence="1" id="KW-0472">Membrane</keyword>
<dbReference type="EMBL" id="CP000471">
    <property type="protein sequence ID" value="ABK43120.1"/>
    <property type="molecule type" value="Genomic_DNA"/>
</dbReference>
<dbReference type="AlphaFoldDB" id="A0L577"/>
<dbReference type="Proteomes" id="UP000002586">
    <property type="component" value="Chromosome"/>
</dbReference>
<name>A0L577_MAGMM</name>
<reference evidence="2 3" key="2">
    <citation type="journal article" date="2012" name="Int. J. Syst. Evol. Microbiol.">
        <title>Magnetococcus marinus gen. nov., sp. nov., a marine, magnetotactic bacterium that represents a novel lineage (Magnetococcaceae fam. nov.; Magnetococcales ord. nov.) at the base of the Alphaproteobacteria.</title>
        <authorList>
            <person name="Bazylinski D.A."/>
            <person name="Williams T.J."/>
            <person name="Lefevre C.T."/>
            <person name="Berg R.J."/>
            <person name="Zhang C.L."/>
            <person name="Bowser S.S."/>
            <person name="Dean A.J."/>
            <person name="Beveridge T.J."/>
        </authorList>
    </citation>
    <scope>NUCLEOTIDE SEQUENCE [LARGE SCALE GENOMIC DNA]</scope>
    <source>
        <strain evidence="3">ATCC BAA-1437 / JCM 17883 / MC-1</strain>
    </source>
</reference>
<dbReference type="RefSeq" id="WP_011712287.1">
    <property type="nucleotide sequence ID" value="NC_008576.1"/>
</dbReference>
<dbReference type="OrthoDB" id="9961005at2"/>
<feature type="transmembrane region" description="Helical" evidence="1">
    <location>
        <begin position="12"/>
        <end position="31"/>
    </location>
</feature>
<organism evidence="2 3">
    <name type="scientific">Magnetococcus marinus (strain ATCC BAA-1437 / JCM 17883 / MC-1)</name>
    <dbReference type="NCBI Taxonomy" id="156889"/>
    <lineage>
        <taxon>Bacteria</taxon>
        <taxon>Pseudomonadati</taxon>
        <taxon>Pseudomonadota</taxon>
        <taxon>Magnetococcia</taxon>
        <taxon>Magnetococcales</taxon>
        <taxon>Magnetococcaceae</taxon>
        <taxon>Magnetococcus</taxon>
    </lineage>
</organism>
<proteinExistence type="predicted"/>
<keyword evidence="3" id="KW-1185">Reference proteome</keyword>
<gene>
    <name evidence="2" type="ordered locus">Mmc1_0599</name>
</gene>
<evidence type="ECO:0000256" key="1">
    <source>
        <dbReference type="SAM" id="Phobius"/>
    </source>
</evidence>
<reference evidence="3" key="1">
    <citation type="journal article" date="2009" name="Appl. Environ. Microbiol.">
        <title>Complete genome sequence of the chemolithoautotrophic marine magnetotactic coccus strain MC-1.</title>
        <authorList>
            <person name="Schubbe S."/>
            <person name="Williams T.J."/>
            <person name="Xie G."/>
            <person name="Kiss H.E."/>
            <person name="Brettin T.S."/>
            <person name="Martinez D."/>
            <person name="Ross C.A."/>
            <person name="Schuler D."/>
            <person name="Cox B.L."/>
            <person name="Nealson K.H."/>
            <person name="Bazylinski D.A."/>
        </authorList>
    </citation>
    <scope>NUCLEOTIDE SEQUENCE [LARGE SCALE GENOMIC DNA]</scope>
    <source>
        <strain evidence="3">ATCC BAA-1437 / JCM 17883 / MC-1</strain>
    </source>
</reference>
<evidence type="ECO:0000313" key="3">
    <source>
        <dbReference type="Proteomes" id="UP000002586"/>
    </source>
</evidence>
<protein>
    <submittedName>
        <fullName evidence="2">Uncharacterized protein</fullName>
    </submittedName>
</protein>
<evidence type="ECO:0000313" key="2">
    <source>
        <dbReference type="EMBL" id="ABK43120.1"/>
    </source>
</evidence>
<dbReference type="KEGG" id="mgm:Mmc1_0599"/>
<dbReference type="HOGENOM" id="CLU_2423429_0_0_5"/>